<protein>
    <submittedName>
        <fullName evidence="1">Uncharacterized protein</fullName>
    </submittedName>
</protein>
<comment type="caution">
    <text evidence="1">The sequence shown here is derived from an EMBL/GenBank/DDBJ whole genome shotgun (WGS) entry which is preliminary data.</text>
</comment>
<dbReference type="EMBL" id="JBIAHM010000002">
    <property type="protein sequence ID" value="MFE9598392.1"/>
    <property type="molecule type" value="Genomic_DNA"/>
</dbReference>
<proteinExistence type="predicted"/>
<dbReference type="Proteomes" id="UP001601303">
    <property type="component" value="Unassembled WGS sequence"/>
</dbReference>
<sequence length="71" mass="7408">MVLGRAAFAAREVLHRTRSAYRAAGPADDPAVMEVLLDAGASDADRAHAARLLRLPTRAVLRAVAVAGCTP</sequence>
<evidence type="ECO:0000313" key="1">
    <source>
        <dbReference type="EMBL" id="MFE9598392.1"/>
    </source>
</evidence>
<gene>
    <name evidence="1" type="ORF">ACFYNQ_07385</name>
</gene>
<keyword evidence="2" id="KW-1185">Reference proteome</keyword>
<evidence type="ECO:0000313" key="2">
    <source>
        <dbReference type="Proteomes" id="UP001601303"/>
    </source>
</evidence>
<organism evidence="1 2">
    <name type="scientific">Streptomyces hokutonensis</name>
    <dbReference type="NCBI Taxonomy" id="1306990"/>
    <lineage>
        <taxon>Bacteria</taxon>
        <taxon>Bacillati</taxon>
        <taxon>Actinomycetota</taxon>
        <taxon>Actinomycetes</taxon>
        <taxon>Kitasatosporales</taxon>
        <taxon>Streptomycetaceae</taxon>
        <taxon>Streptomyces</taxon>
    </lineage>
</organism>
<accession>A0ABW6LYP2</accession>
<reference evidence="1 2" key="1">
    <citation type="submission" date="2024-10" db="EMBL/GenBank/DDBJ databases">
        <title>The Natural Products Discovery Center: Release of the First 8490 Sequenced Strains for Exploring Actinobacteria Biosynthetic Diversity.</title>
        <authorList>
            <person name="Kalkreuter E."/>
            <person name="Kautsar S.A."/>
            <person name="Yang D."/>
            <person name="Bader C.D."/>
            <person name="Teijaro C.N."/>
            <person name="Fluegel L."/>
            <person name="Davis C.M."/>
            <person name="Simpson J.R."/>
            <person name="Lauterbach L."/>
            <person name="Steele A.D."/>
            <person name="Gui C."/>
            <person name="Meng S."/>
            <person name="Li G."/>
            <person name="Viehrig K."/>
            <person name="Ye F."/>
            <person name="Su P."/>
            <person name="Kiefer A.F."/>
            <person name="Nichols A."/>
            <person name="Cepeda A.J."/>
            <person name="Yan W."/>
            <person name="Fan B."/>
            <person name="Jiang Y."/>
            <person name="Adhikari A."/>
            <person name="Zheng C.-J."/>
            <person name="Schuster L."/>
            <person name="Cowan T.M."/>
            <person name="Smanski M.J."/>
            <person name="Chevrette M.G."/>
            <person name="De Carvalho L.P.S."/>
            <person name="Shen B."/>
        </authorList>
    </citation>
    <scope>NUCLEOTIDE SEQUENCE [LARGE SCALE GENOMIC DNA]</scope>
    <source>
        <strain evidence="1 2">NPDC006488</strain>
    </source>
</reference>
<name>A0ABW6LYP2_9ACTN</name>
<dbReference type="RefSeq" id="WP_388103727.1">
    <property type="nucleotide sequence ID" value="NZ_JBIAHM010000002.1"/>
</dbReference>